<accession>A0A1I1ICA1</accession>
<organism evidence="1 2">
    <name type="scientific">Tropicimonas isoalkanivorans</name>
    <dbReference type="NCBI Taxonomy" id="441112"/>
    <lineage>
        <taxon>Bacteria</taxon>
        <taxon>Pseudomonadati</taxon>
        <taxon>Pseudomonadota</taxon>
        <taxon>Alphaproteobacteria</taxon>
        <taxon>Rhodobacterales</taxon>
        <taxon>Roseobacteraceae</taxon>
        <taxon>Tropicimonas</taxon>
    </lineage>
</organism>
<gene>
    <name evidence="1" type="ORF">SAMN04488094_1047</name>
</gene>
<evidence type="ECO:0000313" key="2">
    <source>
        <dbReference type="Proteomes" id="UP000198728"/>
    </source>
</evidence>
<proteinExistence type="predicted"/>
<dbReference type="AlphaFoldDB" id="A0A1I1ICA1"/>
<protein>
    <submittedName>
        <fullName evidence="1">Uncharacterized protein</fullName>
    </submittedName>
</protein>
<sequence>MRPSQIRGFESAAQPRLVLTHSQHLELRVGLAPAGAFETDSAQDGNDKARATDVSETLADLKPVPRLPSFAFRDYSDEAWIWASRLPAEKWPVLKKASCQLLVARDAPASRYGCHGYRRIASLLKEAVWTAEVKRVEWIWRSEGLTVTPAPTRCESHLPIKQENAVTSWI</sequence>
<evidence type="ECO:0000313" key="1">
    <source>
        <dbReference type="EMBL" id="SFC33332.1"/>
    </source>
</evidence>
<name>A0A1I1ICA1_9RHOB</name>
<dbReference type="Proteomes" id="UP000198728">
    <property type="component" value="Unassembled WGS sequence"/>
</dbReference>
<dbReference type="STRING" id="441112.SAMN04488094_1047"/>
<reference evidence="1 2" key="1">
    <citation type="submission" date="2016-10" db="EMBL/GenBank/DDBJ databases">
        <authorList>
            <person name="de Groot N.N."/>
        </authorList>
    </citation>
    <scope>NUCLEOTIDE SEQUENCE [LARGE SCALE GENOMIC DNA]</scope>
    <source>
        <strain evidence="1 2">DSM 19548</strain>
    </source>
</reference>
<keyword evidence="2" id="KW-1185">Reference proteome</keyword>
<dbReference type="EMBL" id="FOLG01000004">
    <property type="protein sequence ID" value="SFC33332.1"/>
    <property type="molecule type" value="Genomic_DNA"/>
</dbReference>